<dbReference type="PANTHER" id="PTHR35863">
    <property type="entry name" value="COBALT-PRECORRIN-5B C(1)-METHYLTRANSFERASE"/>
    <property type="match status" value="1"/>
</dbReference>
<evidence type="ECO:0000256" key="4">
    <source>
        <dbReference type="ARBA" id="ARBA00022691"/>
    </source>
</evidence>
<dbReference type="Pfam" id="PF02571">
    <property type="entry name" value="CbiJ"/>
    <property type="match status" value="1"/>
</dbReference>
<name>A0ABP2KWC2_9BACE</name>
<dbReference type="PROSITE" id="PS51014">
    <property type="entry name" value="COBK_CBIJ"/>
    <property type="match status" value="1"/>
</dbReference>
<keyword evidence="4 5" id="KW-0949">S-adenosyl-L-methionine</keyword>
<keyword evidence="2 5" id="KW-0489">Methyltransferase</keyword>
<comment type="function">
    <text evidence="5">Catalyzes the methylation of C-1 in cobalt-precorrin-5B to form cobalt-precorrin-6A.</text>
</comment>
<evidence type="ECO:0000313" key="7">
    <source>
        <dbReference type="Proteomes" id="UP000010321"/>
    </source>
</evidence>
<organism evidence="6 7">
    <name type="scientific">Bacteroides clarus YIT 12056</name>
    <dbReference type="NCBI Taxonomy" id="762984"/>
    <lineage>
        <taxon>Bacteria</taxon>
        <taxon>Pseudomonadati</taxon>
        <taxon>Bacteroidota</taxon>
        <taxon>Bacteroidia</taxon>
        <taxon>Bacteroidales</taxon>
        <taxon>Bacteroidaceae</taxon>
        <taxon>Bacteroides</taxon>
    </lineage>
</organism>
<comment type="pathway">
    <text evidence="5">Cofactor biosynthesis; adenosylcobalamin biosynthesis; cob(II)yrinate a,c-diamide from sirohydrochlorin (anaerobic route): step 6/10.</text>
</comment>
<reference evidence="6 7" key="1">
    <citation type="submission" date="2011-02" db="EMBL/GenBank/DDBJ databases">
        <authorList>
            <person name="Weinstock G."/>
            <person name="Sodergren E."/>
            <person name="Clifton S."/>
            <person name="Fulton L."/>
            <person name="Fulton B."/>
            <person name="Courtney L."/>
            <person name="Fronick C."/>
            <person name="Harrison M."/>
            <person name="Strong C."/>
            <person name="Farmer C."/>
            <person name="Delahaunty K."/>
            <person name="Markovic C."/>
            <person name="Hall O."/>
            <person name="Minx P."/>
            <person name="Tomlinson C."/>
            <person name="Mitreva M."/>
            <person name="Hou S."/>
            <person name="Chen J."/>
            <person name="Wollam A."/>
            <person name="Pepin K.H."/>
            <person name="Johnson M."/>
            <person name="Bhonagiri V."/>
            <person name="Zhang X."/>
            <person name="Suruliraj S."/>
            <person name="Warren W."/>
            <person name="Chinwalla A."/>
            <person name="Mardis E.R."/>
            <person name="Wilson R.K."/>
        </authorList>
    </citation>
    <scope>NUCLEOTIDE SEQUENCE [LARGE SCALE GENOMIC DNA]</scope>
    <source>
        <strain evidence="6 7">YIT 12056</strain>
    </source>
</reference>
<dbReference type="EMBL" id="AFBM01000007">
    <property type="protein sequence ID" value="EGF53908.1"/>
    <property type="molecule type" value="Genomic_DNA"/>
</dbReference>
<comment type="catalytic activity">
    <reaction evidence="5">
        <text>Co-precorrin-5B + S-adenosyl-L-methionine = Co-precorrin-6A + S-adenosyl-L-homocysteine</text>
        <dbReference type="Rhea" id="RHEA:26285"/>
        <dbReference type="ChEBI" id="CHEBI:57856"/>
        <dbReference type="ChEBI" id="CHEBI:59789"/>
        <dbReference type="ChEBI" id="CHEBI:60063"/>
        <dbReference type="ChEBI" id="CHEBI:60064"/>
        <dbReference type="EC" id="2.1.1.195"/>
    </reaction>
</comment>
<comment type="similarity">
    <text evidence="5">Belongs to the CbiD family.</text>
</comment>
<protein>
    <recommendedName>
        <fullName evidence="5">Cobalt-precorrin-5B C(1)-methyltransferase</fullName>
        <ecNumber evidence="5">2.1.1.195</ecNumber>
    </recommendedName>
    <alternativeName>
        <fullName evidence="5">Cobalt-precorrin-6A synthase</fullName>
    </alternativeName>
</protein>
<accession>A0ABP2KWC2</accession>
<dbReference type="SUPFAM" id="SSF111342">
    <property type="entry name" value="CbiD-like"/>
    <property type="match status" value="1"/>
</dbReference>
<keyword evidence="1 5" id="KW-0169">Cobalamin biosynthesis</keyword>
<dbReference type="EC" id="2.1.1.195" evidence="5"/>
<evidence type="ECO:0000313" key="6">
    <source>
        <dbReference type="EMBL" id="EGF53908.1"/>
    </source>
</evidence>
<dbReference type="Proteomes" id="UP000010321">
    <property type="component" value="Unassembled WGS sequence"/>
</dbReference>
<dbReference type="Pfam" id="PF01888">
    <property type="entry name" value="CbiD"/>
    <property type="match status" value="1"/>
</dbReference>
<evidence type="ECO:0000256" key="3">
    <source>
        <dbReference type="ARBA" id="ARBA00022679"/>
    </source>
</evidence>
<keyword evidence="3 5" id="KW-0808">Transferase</keyword>
<dbReference type="HAMAP" id="MF_00787">
    <property type="entry name" value="CbiD"/>
    <property type="match status" value="1"/>
</dbReference>
<dbReference type="InterPro" id="IPR003723">
    <property type="entry name" value="Precorrin-6x_reduct"/>
</dbReference>
<evidence type="ECO:0000256" key="2">
    <source>
        <dbReference type="ARBA" id="ARBA00022603"/>
    </source>
</evidence>
<dbReference type="Gene3D" id="3.30.2110.10">
    <property type="entry name" value="CbiD-like"/>
    <property type="match status" value="1"/>
</dbReference>
<evidence type="ECO:0000256" key="5">
    <source>
        <dbReference type="HAMAP-Rule" id="MF_00787"/>
    </source>
</evidence>
<dbReference type="PANTHER" id="PTHR35863:SF1">
    <property type="entry name" value="COBALT-PRECORRIN-5B C(1)-METHYLTRANSFERASE"/>
    <property type="match status" value="1"/>
</dbReference>
<dbReference type="InterPro" id="IPR002748">
    <property type="entry name" value="CbiD"/>
</dbReference>
<gene>
    <name evidence="5" type="primary">cbiD</name>
    <name evidence="6" type="ORF">HMPREF9445_00644</name>
</gene>
<evidence type="ECO:0000256" key="1">
    <source>
        <dbReference type="ARBA" id="ARBA00022573"/>
    </source>
</evidence>
<dbReference type="InterPro" id="IPR036074">
    <property type="entry name" value="CbiD_sf"/>
</dbReference>
<dbReference type="NCBIfam" id="TIGR00312">
    <property type="entry name" value="cbiD"/>
    <property type="match status" value="1"/>
</dbReference>
<proteinExistence type="inferred from homology"/>
<sequence length="644" mass="71335">MHTNSNTYLENKKMILVLGGTTEGRIAVQTLEEAGKPFYYSTKGYEQDIPLHNGIRLQGGMDKDAMESFCRKENISLLIDAAHPFAEELHRNVNDVSDKLQIPAILYDRIYPRIEKHDGIVWCDSFEDAVQKIKKEEVYILLALTGVKSIGKLKALWQESCRCYFRILDRESSRELARSEAFPEEYLRYYHAGEDERLLIRQIRPDAIVIKESGASGGFSEKVEAAQELGIRIFIIKRPPLQPNLLPVNGRHGLRRMVELYHPGFYDLRSGFTTGTCAAAAAAAAIWDIFNLDGTPRPPEFIVTLPNGEMIGVPVEPQKQRPRSSSVNDNWMVESEACVIKDAGDDPDITNGMQIKVNIALPFNMDEVNSGKQQDDYNIIIAGGEGIGIVTMPGLGLELGAPAINPTPRKMIEENVRMYLSYVGVPKMSNPIVVTISVPGGEEIAKRTFNPRLGIEGGLSIIGTSGIVKPFSSEAFVSSIRKSMEVARATDSPRVVISSGAKSERYIKAYYPGLPVQAFVHYGNFIGETLKIADELKLPRVTLGVMIGKAVKLAEGHLDTHSKKVVMNKDFIQDIARRAECGEDVSAAIRKMNLARELWDIIPAEKLETFAKLLIELCGQCCAPLLPDGELTILLIGEDGKIYV</sequence>
<comment type="caution">
    <text evidence="6">The sequence shown here is derived from an EMBL/GenBank/DDBJ whole genome shotgun (WGS) entry which is preliminary data.</text>
</comment>
<keyword evidence="7" id="KW-1185">Reference proteome</keyword>